<comment type="catalytic activity">
    <reaction evidence="1">
        <text>S-ubiquitinyl-[E2 ubiquitin-conjugating enzyme]-L-cysteine + [acceptor protein]-L-lysine = [E2 ubiquitin-conjugating enzyme]-L-cysteine + N(6)-ubiquitinyl-[acceptor protein]-L-lysine.</text>
        <dbReference type="EC" id="2.3.2.26"/>
    </reaction>
</comment>
<evidence type="ECO:0000313" key="8">
    <source>
        <dbReference type="EMBL" id="KAK8837307.1"/>
    </source>
</evidence>
<reference evidence="8 9" key="1">
    <citation type="submission" date="2024-04" db="EMBL/GenBank/DDBJ databases">
        <title>Tritrichomonas musculus Genome.</title>
        <authorList>
            <person name="Alves-Ferreira E."/>
            <person name="Grigg M."/>
            <person name="Lorenzi H."/>
            <person name="Galac M."/>
        </authorList>
    </citation>
    <scope>NUCLEOTIDE SEQUENCE [LARGE SCALE GENOMIC DNA]</scope>
    <source>
        <strain evidence="8 9">EAF2021</strain>
    </source>
</reference>
<evidence type="ECO:0000313" key="9">
    <source>
        <dbReference type="Proteomes" id="UP001470230"/>
    </source>
</evidence>
<dbReference type="PANTHER" id="PTHR11254">
    <property type="entry name" value="HECT DOMAIN UBIQUITIN-PROTEIN LIGASE"/>
    <property type="match status" value="1"/>
</dbReference>
<feature type="active site" description="Glycyl thioester intermediate" evidence="6">
    <location>
        <position position="1603"/>
    </location>
</feature>
<evidence type="ECO:0000256" key="3">
    <source>
        <dbReference type="ARBA" id="ARBA00012485"/>
    </source>
</evidence>
<dbReference type="Gene3D" id="3.30.2160.10">
    <property type="entry name" value="Hect, E3 ligase catalytic domain"/>
    <property type="match status" value="1"/>
</dbReference>
<gene>
    <name evidence="8" type="ORF">M9Y10_036738</name>
</gene>
<name>A0ABR2GTN4_9EUKA</name>
<feature type="domain" description="HECT" evidence="7">
    <location>
        <begin position="1304"/>
        <end position="1635"/>
    </location>
</feature>
<dbReference type="EC" id="2.3.2.26" evidence="3"/>
<evidence type="ECO:0000259" key="7">
    <source>
        <dbReference type="PROSITE" id="PS50237"/>
    </source>
</evidence>
<dbReference type="Proteomes" id="UP001470230">
    <property type="component" value="Unassembled WGS sequence"/>
</dbReference>
<keyword evidence="4" id="KW-0808">Transferase</keyword>
<dbReference type="Gene3D" id="3.30.2410.10">
    <property type="entry name" value="Hect, E3 ligase catalytic domain"/>
    <property type="match status" value="1"/>
</dbReference>
<dbReference type="InterPro" id="IPR050409">
    <property type="entry name" value="E3_ubiq-protein_ligase"/>
</dbReference>
<keyword evidence="5 6" id="KW-0833">Ubl conjugation pathway</keyword>
<dbReference type="PANTHER" id="PTHR11254:SF440">
    <property type="entry name" value="E3 UBIQUITIN-PROTEIN LIGASE NEDD-4"/>
    <property type="match status" value="1"/>
</dbReference>
<evidence type="ECO:0000256" key="4">
    <source>
        <dbReference type="ARBA" id="ARBA00022679"/>
    </source>
</evidence>
<evidence type="ECO:0000256" key="2">
    <source>
        <dbReference type="ARBA" id="ARBA00004906"/>
    </source>
</evidence>
<dbReference type="CDD" id="cd00078">
    <property type="entry name" value="HECTc"/>
    <property type="match status" value="1"/>
</dbReference>
<keyword evidence="9" id="KW-1185">Reference proteome</keyword>
<dbReference type="EMBL" id="JAPFFF010000060">
    <property type="protein sequence ID" value="KAK8837307.1"/>
    <property type="molecule type" value="Genomic_DNA"/>
</dbReference>
<dbReference type="Gene3D" id="3.90.1750.10">
    <property type="entry name" value="Hect, E3 ligase catalytic domains"/>
    <property type="match status" value="1"/>
</dbReference>
<dbReference type="Pfam" id="PF00632">
    <property type="entry name" value="HECT"/>
    <property type="match status" value="1"/>
</dbReference>
<evidence type="ECO:0000256" key="1">
    <source>
        <dbReference type="ARBA" id="ARBA00000885"/>
    </source>
</evidence>
<accession>A0ABR2GTN4</accession>
<dbReference type="SUPFAM" id="SSF56204">
    <property type="entry name" value="Hect, E3 ligase catalytic domain"/>
    <property type="match status" value="1"/>
</dbReference>
<evidence type="ECO:0000256" key="6">
    <source>
        <dbReference type="PROSITE-ProRule" id="PRU00104"/>
    </source>
</evidence>
<dbReference type="InterPro" id="IPR000569">
    <property type="entry name" value="HECT_dom"/>
</dbReference>
<proteinExistence type="predicted"/>
<dbReference type="SMART" id="SM00119">
    <property type="entry name" value="HECTc"/>
    <property type="match status" value="1"/>
</dbReference>
<organism evidence="8 9">
    <name type="scientific">Tritrichomonas musculus</name>
    <dbReference type="NCBI Taxonomy" id="1915356"/>
    <lineage>
        <taxon>Eukaryota</taxon>
        <taxon>Metamonada</taxon>
        <taxon>Parabasalia</taxon>
        <taxon>Tritrichomonadida</taxon>
        <taxon>Tritrichomonadidae</taxon>
        <taxon>Tritrichomonas</taxon>
    </lineage>
</organism>
<comment type="caution">
    <text evidence="8">The sequence shown here is derived from an EMBL/GenBank/DDBJ whole genome shotgun (WGS) entry which is preliminary data.</text>
</comment>
<dbReference type="InterPro" id="IPR035983">
    <property type="entry name" value="Hect_E3_ubiquitin_ligase"/>
</dbReference>
<sequence length="1635" mass="191748">METLLLDSSYIFENSTEIDQLRQTFIDLRANQEEEEVQNFLKKAYNYLLKDIPENLLNELVSTICCCFSSFPKESLPIFNQISQNIKLNSNFTIITFSILSILTHVKPKLSIPDYYSYVETAFEEICPQIQKTAPLNLKLFDHHISPKYSDDLIIDILLSLNFTERIIYGCFRIVFLRNLFSMNPKFDSLFQYISDSGFIQILPQSDHSNQQLFEFIKNENFDSVLDMDKEAFLLVLSAVFSARNGCEVKGLTIKTVLPFMAIVLFYLKKYPNDVKYNNQFSFDDFSLTDFDKMTNLFGVSIESIMKNKDKLFECQIFTKENIIVIFQHVMPPLFSRLFDGNYKNDKIFLLNTLFEITSQVEGNEKLEECIKTFFNQSENQFFEFIIQNLNEIQNHDISKMNLKLIDSKLIDNFLSKTSDVIKTVYFLENLCINQPVLKYSEVISESLRKVAINKINEKEWDDLSLIVTFLKKNKFDKDIEKLNETQDIPPLIKYNLFNAMPNDAEISIDELLSYILSDPILEQSDQLLELLFNMMLKDRDILIGYLCNLAYKYGNRSFFVKVYLRLFRDEYLKFPNEFIEVTNMIFYCQRREKTLLRKIDFRITNLPSKDSELGKSVIMKLFNSIKEKNGNFQAFLCLRSIAGSFPFLFENYPEEVFNIVLQPMNDFPLIFEKGLNEEQMILLKTAYSAIYFIILTFQSSILADKFVQLFFSRISTLNECQIFCYLIIFLIFFEDEKSANLCQSWFRKLNVYEIIGNLLNEGNKSSTKKGPFSSNLKKTIFLFFVKIYHNNMNLNQNEMIQFEELLKYVEFPLNHIYDFSFSTIPWIYKYDLKIDGISDSFRSFMKNVDRNRSFWILNDFDHLRKTDLSYKEIDDFISKLEKHDLPNNVFNLPEIPQRKSIKMVRHVVMKTTPIYVWILSSKTIPLVAELSDYLANTINELIEIGKNANEDPDDEDNCDVEFYDKSDFLLPYYCQPNLFKNIVREITNQELDDSCFSALCSLFENITKFNDALLFMLEFISQRLTSDISYIEIDRYLTVLENISVNKGFKENFVDLCGNKLLNIILTPEIRRHSSLLVKASNLFVLINENMPIRVTHLIEFLFVSKKLEDAFKLCSKFSFDQLSNVGELVMNTFDNEAKNGEVSKKMIEFLTIFPSIIQERRETVFSLLENLVKKFSIDNKEGLDEIAFLLNKLAPKRGDSSSLQAFTEKESIIPPHIRETSPFFWDFYAKINDKLIELFTNDPLQLSKFNFILSYPELINFNIRSSFFRKKMKQRIKNQKLYLNIDRHNLLMTSFRSLHNKTPDQLLNKFRVDFRGEREIDVGGPMREWFTILAKEIFNQNYGLFDCSLNNKSYQPNSVSYINPNHLEYFKFAGQFIARSLIQGQCIDAHLTTSFCKQILKREPNLRDLEDVDEELYRNLEWMLHNDVEPLYMFFEIDTLELGVRKTIELIENGSEIQVTNENKNEFIHLRTNFALKGPIEQQVNAFCEGFDSLIDHDDIRLFTPNELNLLICGIPEIDVDDFKRNTTFEEPYNIDTPVVKFFFSAISKWDNEKLAKLLLFMTGSSRVPSNGFREFNEMCGTPLKIGPGGSNERIPQSHTCFNLLCLPNYENEEELNQKLLLAIQECNTFEMA</sequence>
<comment type="pathway">
    <text evidence="2">Protein modification; protein ubiquitination.</text>
</comment>
<dbReference type="PROSITE" id="PS50237">
    <property type="entry name" value="HECT"/>
    <property type="match status" value="1"/>
</dbReference>
<evidence type="ECO:0000256" key="5">
    <source>
        <dbReference type="ARBA" id="ARBA00022786"/>
    </source>
</evidence>
<protein>
    <recommendedName>
        <fullName evidence="3">HECT-type E3 ubiquitin transferase</fullName>
        <ecNumber evidence="3">2.3.2.26</ecNumber>
    </recommendedName>
</protein>